<evidence type="ECO:0000313" key="2">
    <source>
        <dbReference type="Proteomes" id="UP000054279"/>
    </source>
</evidence>
<dbReference type="AlphaFoldDB" id="A0A0C9TMI3"/>
<dbReference type="HOGENOM" id="CLU_1138618_0_0_1"/>
<sequence>MHMVIGRKKRKDSEQDCEPIDIEVATRIPSEHSQEHPCGVFRSEFEVGFDDIGEVETLNPYDFFKRRWKISQDSYRRKLDCDGNQEPHACALAFQPDVRDMLLEPGGESGGDYWQMALESGLPTRTGNQHVERIGKSGIRQRDRRRSLYTTVTVCRSTLMSGTPFVASHCKGNVYLIYHPYTLDTSYPIAVSCAPHRTGDGASKSEKRREVRQVYLEPKVNNQLIVLLVLHCPTSLKPAYYLSA</sequence>
<reference evidence="1 2" key="1">
    <citation type="submission" date="2014-06" db="EMBL/GenBank/DDBJ databases">
        <title>Evolutionary Origins and Diversification of the Mycorrhizal Mutualists.</title>
        <authorList>
            <consortium name="DOE Joint Genome Institute"/>
            <consortium name="Mycorrhizal Genomics Consortium"/>
            <person name="Kohler A."/>
            <person name="Kuo A."/>
            <person name="Nagy L.G."/>
            <person name="Floudas D."/>
            <person name="Copeland A."/>
            <person name="Barry K.W."/>
            <person name="Cichocki N."/>
            <person name="Veneault-Fourrey C."/>
            <person name="LaButti K."/>
            <person name="Lindquist E.A."/>
            <person name="Lipzen A."/>
            <person name="Lundell T."/>
            <person name="Morin E."/>
            <person name="Murat C."/>
            <person name="Riley R."/>
            <person name="Ohm R."/>
            <person name="Sun H."/>
            <person name="Tunlid A."/>
            <person name="Henrissat B."/>
            <person name="Grigoriev I.V."/>
            <person name="Hibbett D.S."/>
            <person name="Martin F."/>
        </authorList>
    </citation>
    <scope>NUCLEOTIDE SEQUENCE [LARGE SCALE GENOMIC DNA]</scope>
    <source>
        <strain evidence="1 2">SS14</strain>
    </source>
</reference>
<name>A0A0C9TMI3_SPHS4</name>
<organism evidence="1 2">
    <name type="scientific">Sphaerobolus stellatus (strain SS14)</name>
    <dbReference type="NCBI Taxonomy" id="990650"/>
    <lineage>
        <taxon>Eukaryota</taxon>
        <taxon>Fungi</taxon>
        <taxon>Dikarya</taxon>
        <taxon>Basidiomycota</taxon>
        <taxon>Agaricomycotina</taxon>
        <taxon>Agaricomycetes</taxon>
        <taxon>Phallomycetidae</taxon>
        <taxon>Geastrales</taxon>
        <taxon>Sphaerobolaceae</taxon>
        <taxon>Sphaerobolus</taxon>
    </lineage>
</organism>
<evidence type="ECO:0000313" key="1">
    <source>
        <dbReference type="EMBL" id="KIJ23049.1"/>
    </source>
</evidence>
<proteinExistence type="predicted"/>
<accession>A0A0C9TMI3</accession>
<dbReference type="Proteomes" id="UP000054279">
    <property type="component" value="Unassembled WGS sequence"/>
</dbReference>
<dbReference type="EMBL" id="KN837827">
    <property type="protein sequence ID" value="KIJ23049.1"/>
    <property type="molecule type" value="Genomic_DNA"/>
</dbReference>
<keyword evidence="2" id="KW-1185">Reference proteome</keyword>
<gene>
    <name evidence="1" type="ORF">M422DRAFT_276452</name>
</gene>
<protein>
    <submittedName>
        <fullName evidence="1">Uncharacterized protein</fullName>
    </submittedName>
</protein>